<dbReference type="InterPro" id="IPR043968">
    <property type="entry name" value="SGNH"/>
</dbReference>
<sequence>MQVIVGDPVLVPSVPRRVRDDLIGLSGVAIVMVVICHFWFGRACGGLDVLLVLTGFFIGGRVLRSLTNPWGLAVELGRVVRRVVPPLVLVLAVCAVLTVLVQPETRWEVFADQTLASLGFYQNWQLLGSADDYVQAGETVTPLHHLWALSMLGQFTLAFVVLAGVIMAVTARRGRLARPATLVGVTAVALVASLYYAVTTQSDSPMLAYYSTFARAWEVLAGVLAAALVAGPVGRLRWPGWLRAGVAAAGLAAILVCGVLTDRTVQSPGAWALIPVAATVLVIVSAAQAMPPRANEILRSGPLVAFGSMAYPLYLWHWPLLIFWLAFINDDAVGLVDGAAVALAAVLIAWLTAWSARAQWQARWYRLARMWAVPGAAVLLMTVMLVASSLMWRGHVALARASGAELGMLSMRDYPGALALTENHRVAKLPMRPSALEADDDIPPSSIDHCVTGFTGGEVVTCVYGDPDGAHTIALAGGSHSEHWLTALHQIGRQHGIKVTTYLKFGCPLTTKPVPIIAGSFEKYPSCRTWSDNALAQIIADRPDYVFFTSTRPILNGPGDYVPDYYLGIWDELSANGIPMLGMRDTPWMLRDGWFFSPVDCLSKGGDVESCGVPRSEALAQRNPTLDYLADYPLMKVLDLTDAVCRPTICRAVEGNVLVYHDAHHLSATYVRTLTTELARQMSDALGWW</sequence>
<dbReference type="GO" id="GO:0016747">
    <property type="term" value="F:acyltransferase activity, transferring groups other than amino-acyl groups"/>
    <property type="evidence" value="ECO:0007669"/>
    <property type="project" value="InterPro"/>
</dbReference>
<evidence type="ECO:0000313" key="5">
    <source>
        <dbReference type="Proteomes" id="UP000093902"/>
    </source>
</evidence>
<protein>
    <submittedName>
        <fullName evidence="4">Acetyltransferase</fullName>
    </submittedName>
</protein>
<dbReference type="GO" id="GO:0009103">
    <property type="term" value="P:lipopolysaccharide biosynthetic process"/>
    <property type="evidence" value="ECO:0007669"/>
    <property type="project" value="TreeGrafter"/>
</dbReference>
<dbReference type="InterPro" id="IPR050879">
    <property type="entry name" value="Acyltransferase_3"/>
</dbReference>
<keyword evidence="1" id="KW-0472">Membrane</keyword>
<name>A0A1A0RHB6_MYCPR</name>
<dbReference type="GO" id="GO:0016020">
    <property type="term" value="C:membrane"/>
    <property type="evidence" value="ECO:0007669"/>
    <property type="project" value="TreeGrafter"/>
</dbReference>
<keyword evidence="1" id="KW-0812">Transmembrane</keyword>
<keyword evidence="4" id="KW-0808">Transferase</keyword>
<feature type="transmembrane region" description="Helical" evidence="1">
    <location>
        <begin position="371"/>
        <end position="392"/>
    </location>
</feature>
<feature type="transmembrane region" description="Helical" evidence="1">
    <location>
        <begin position="83"/>
        <end position="101"/>
    </location>
</feature>
<dbReference type="PANTHER" id="PTHR23028:SF53">
    <property type="entry name" value="ACYL_TRANSF_3 DOMAIN-CONTAINING PROTEIN"/>
    <property type="match status" value="1"/>
</dbReference>
<dbReference type="RefSeq" id="WP_064929149.1">
    <property type="nucleotide sequence ID" value="NZ_LZSO01000008.1"/>
</dbReference>
<feature type="transmembrane region" description="Helical" evidence="1">
    <location>
        <begin position="22"/>
        <end position="40"/>
    </location>
</feature>
<comment type="caution">
    <text evidence="4">The sequence shown here is derived from an EMBL/GenBank/DDBJ whole genome shotgun (WGS) entry which is preliminary data.</text>
</comment>
<dbReference type="Pfam" id="PF01757">
    <property type="entry name" value="Acyl_transf_3"/>
    <property type="match status" value="1"/>
</dbReference>
<feature type="transmembrane region" description="Helical" evidence="1">
    <location>
        <begin position="176"/>
        <end position="196"/>
    </location>
</feature>
<evidence type="ECO:0000259" key="3">
    <source>
        <dbReference type="Pfam" id="PF19040"/>
    </source>
</evidence>
<feature type="domain" description="SGNH" evidence="3">
    <location>
        <begin position="460"/>
        <end position="679"/>
    </location>
</feature>
<dbReference type="Proteomes" id="UP000093902">
    <property type="component" value="Unassembled WGS sequence"/>
</dbReference>
<organism evidence="4 5">
    <name type="scientific">Mycolicibacterium peregrinum</name>
    <name type="common">Mycobacterium peregrinum</name>
    <dbReference type="NCBI Taxonomy" id="43304"/>
    <lineage>
        <taxon>Bacteria</taxon>
        <taxon>Bacillati</taxon>
        <taxon>Actinomycetota</taxon>
        <taxon>Actinomycetes</taxon>
        <taxon>Mycobacteriales</taxon>
        <taxon>Mycobacteriaceae</taxon>
        <taxon>Mycolicibacterium</taxon>
    </lineage>
</organism>
<dbReference type="EMBL" id="LZSO01000008">
    <property type="protein sequence ID" value="OBB33483.1"/>
    <property type="molecule type" value="Genomic_DNA"/>
</dbReference>
<dbReference type="AlphaFoldDB" id="A0A1A0RHB6"/>
<dbReference type="STRING" id="43304.GCA_001403655_01840"/>
<dbReference type="OrthoDB" id="3404679at2"/>
<feature type="domain" description="Acyltransferase 3" evidence="2">
    <location>
        <begin position="24"/>
        <end position="354"/>
    </location>
</feature>
<accession>A0A1A0RHB6</accession>
<dbReference type="InterPro" id="IPR002656">
    <property type="entry name" value="Acyl_transf_3_dom"/>
</dbReference>
<feature type="transmembrane region" description="Helical" evidence="1">
    <location>
        <begin position="303"/>
        <end position="326"/>
    </location>
</feature>
<keyword evidence="1" id="KW-1133">Transmembrane helix</keyword>
<dbReference type="PANTHER" id="PTHR23028">
    <property type="entry name" value="ACETYLTRANSFERASE"/>
    <property type="match status" value="1"/>
</dbReference>
<evidence type="ECO:0000313" key="4">
    <source>
        <dbReference type="EMBL" id="OBB33483.1"/>
    </source>
</evidence>
<reference evidence="5" key="1">
    <citation type="submission" date="2016-06" db="EMBL/GenBank/DDBJ databases">
        <authorList>
            <person name="Sutton G."/>
            <person name="Brinkac L."/>
            <person name="Sanka R."/>
            <person name="Adams M."/>
            <person name="Lau E."/>
            <person name="Mehaffy C."/>
            <person name="Tameris M."/>
            <person name="Hatherill M."/>
            <person name="Hanekom W."/>
            <person name="Mahomed H."/>
            <person name="Mcshane H."/>
        </authorList>
    </citation>
    <scope>NUCLEOTIDE SEQUENCE [LARGE SCALE GENOMIC DNA]</scope>
    <source>
        <strain evidence="5">852002-51209_SCH5440388</strain>
    </source>
</reference>
<feature type="transmembrane region" description="Helical" evidence="1">
    <location>
        <begin position="146"/>
        <end position="169"/>
    </location>
</feature>
<feature type="transmembrane region" description="Helical" evidence="1">
    <location>
        <begin position="273"/>
        <end position="291"/>
    </location>
</feature>
<gene>
    <name evidence="4" type="ORF">A5792_10115</name>
</gene>
<feature type="transmembrane region" description="Helical" evidence="1">
    <location>
        <begin position="46"/>
        <end position="63"/>
    </location>
</feature>
<feature type="transmembrane region" description="Helical" evidence="1">
    <location>
        <begin position="332"/>
        <end position="351"/>
    </location>
</feature>
<evidence type="ECO:0000256" key="1">
    <source>
        <dbReference type="SAM" id="Phobius"/>
    </source>
</evidence>
<dbReference type="Pfam" id="PF19040">
    <property type="entry name" value="SGNH"/>
    <property type="match status" value="1"/>
</dbReference>
<evidence type="ECO:0000259" key="2">
    <source>
        <dbReference type="Pfam" id="PF01757"/>
    </source>
</evidence>
<feature type="transmembrane region" description="Helical" evidence="1">
    <location>
        <begin position="208"/>
        <end position="229"/>
    </location>
</feature>
<feature type="transmembrane region" description="Helical" evidence="1">
    <location>
        <begin position="241"/>
        <end position="261"/>
    </location>
</feature>
<proteinExistence type="predicted"/>